<name>B6GX89_PENRW</name>
<reference evidence="1 2" key="1">
    <citation type="journal article" date="2008" name="Nat. Biotechnol.">
        <title>Genome sequencing and analysis of the filamentous fungus Penicillium chrysogenum.</title>
        <authorList>
            <person name="van den Berg M.A."/>
            <person name="Albang R."/>
            <person name="Albermann K."/>
            <person name="Badger J.H."/>
            <person name="Daran J.-M."/>
            <person name="Driessen A.J.M."/>
            <person name="Garcia-Estrada C."/>
            <person name="Fedorova N.D."/>
            <person name="Harris D.M."/>
            <person name="Heijne W.H.M."/>
            <person name="Joardar V.S."/>
            <person name="Kiel J.A.K.W."/>
            <person name="Kovalchuk A."/>
            <person name="Martin J.F."/>
            <person name="Nierman W.C."/>
            <person name="Nijland J.G."/>
            <person name="Pronk J.T."/>
            <person name="Roubos J.A."/>
            <person name="van der Klei I.J."/>
            <person name="van Peij N.N.M.E."/>
            <person name="Veenhuis M."/>
            <person name="von Doehren H."/>
            <person name="Wagner C."/>
            <person name="Wortman J.R."/>
            <person name="Bovenberg R.A.L."/>
        </authorList>
    </citation>
    <scope>NUCLEOTIDE SEQUENCE [LARGE SCALE GENOMIC DNA]</scope>
    <source>
        <strain evidence="2">ATCC 28089 / DSM 1075 / NRRL 1951 / Wisconsin 54-1255</strain>
    </source>
</reference>
<sequence length="157" mass="17796">MSTSAKRHPTRHLETKNICSSEWNCEFKSMPVLGNLYNFYQGDWHSAHGMWGNVPTFNVAAWVDTSTLPHFYHLTNISIRGMEYRREIGNDPANLEAPYIDRQLLVTDLARLIDLAILKQSLSLKSVILTASSFSHLSRVARSRPELQQLNQIGAGL</sequence>
<dbReference type="HOGENOM" id="CLU_1678497_0_0_1"/>
<dbReference type="EMBL" id="AM920427">
    <property type="protein sequence ID" value="CAP79643.1"/>
    <property type="molecule type" value="Genomic_DNA"/>
</dbReference>
<protein>
    <submittedName>
        <fullName evidence="1">Uncharacterized protein</fullName>
    </submittedName>
</protein>
<organism evidence="1 2">
    <name type="scientific">Penicillium rubens (strain ATCC 28089 / DSM 1075 / NRRL 1951 / Wisconsin 54-1255)</name>
    <name type="common">Penicillium chrysogenum</name>
    <dbReference type="NCBI Taxonomy" id="500485"/>
    <lineage>
        <taxon>Eukaryota</taxon>
        <taxon>Fungi</taxon>
        <taxon>Dikarya</taxon>
        <taxon>Ascomycota</taxon>
        <taxon>Pezizomycotina</taxon>
        <taxon>Eurotiomycetes</taxon>
        <taxon>Eurotiomycetidae</taxon>
        <taxon>Eurotiales</taxon>
        <taxon>Aspergillaceae</taxon>
        <taxon>Penicillium</taxon>
        <taxon>Penicillium chrysogenum species complex</taxon>
    </lineage>
</organism>
<proteinExistence type="predicted"/>
<evidence type="ECO:0000313" key="2">
    <source>
        <dbReference type="Proteomes" id="UP000000724"/>
    </source>
</evidence>
<dbReference type="OMA" id="ICSSEWN"/>
<dbReference type="Proteomes" id="UP000000724">
    <property type="component" value="Contig Pc00c12"/>
</dbReference>
<dbReference type="VEuPathDB" id="FungiDB:PCH_Pc12g00160"/>
<evidence type="ECO:0000313" key="1">
    <source>
        <dbReference type="EMBL" id="CAP79643.1"/>
    </source>
</evidence>
<accession>B6GX89</accession>
<gene>
    <name evidence="1" type="ORF">Pc12g00160</name>
    <name evidence="1" type="ORF">PCH_Pc12g00160</name>
</gene>
<keyword evidence="2" id="KW-1185">Reference proteome</keyword>
<dbReference type="OrthoDB" id="10550309at2759"/>
<dbReference type="AlphaFoldDB" id="B6GX89"/>